<reference evidence="1" key="1">
    <citation type="submission" date="2018-05" db="EMBL/GenBank/DDBJ databases">
        <authorList>
            <person name="Lanie J.A."/>
            <person name="Ng W.-L."/>
            <person name="Kazmierczak K.M."/>
            <person name="Andrzejewski T.M."/>
            <person name="Davidsen T.M."/>
            <person name="Wayne K.J."/>
            <person name="Tettelin H."/>
            <person name="Glass J.I."/>
            <person name="Rusch D."/>
            <person name="Podicherti R."/>
            <person name="Tsui H.-C.T."/>
            <person name="Winkler M.E."/>
        </authorList>
    </citation>
    <scope>NUCLEOTIDE SEQUENCE</scope>
</reference>
<dbReference type="EMBL" id="UINC01047796">
    <property type="protein sequence ID" value="SVB57506.1"/>
    <property type="molecule type" value="Genomic_DNA"/>
</dbReference>
<evidence type="ECO:0000313" key="1">
    <source>
        <dbReference type="EMBL" id="SVB57506.1"/>
    </source>
</evidence>
<organism evidence="1">
    <name type="scientific">marine metagenome</name>
    <dbReference type="NCBI Taxonomy" id="408172"/>
    <lineage>
        <taxon>unclassified sequences</taxon>
        <taxon>metagenomes</taxon>
        <taxon>ecological metagenomes</taxon>
    </lineage>
</organism>
<gene>
    <name evidence="1" type="ORF">METZ01_LOCUS210360</name>
</gene>
<dbReference type="AlphaFoldDB" id="A0A382F3C8"/>
<proteinExistence type="predicted"/>
<protein>
    <submittedName>
        <fullName evidence="1">Uncharacterized protein</fullName>
    </submittedName>
</protein>
<name>A0A382F3C8_9ZZZZ</name>
<feature type="non-terminal residue" evidence="1">
    <location>
        <position position="1"/>
    </location>
</feature>
<sequence length="44" mass="5233">EVHQILKDRLTLYEKQFNNILRNELSTFDSLMKTHNLTGIITED</sequence>
<accession>A0A382F3C8</accession>